<dbReference type="GO" id="GO:0019239">
    <property type="term" value="F:deaminase activity"/>
    <property type="evidence" value="ECO:0007669"/>
    <property type="project" value="InterPro"/>
</dbReference>
<dbReference type="Gene3D" id="3.20.20.140">
    <property type="entry name" value="Metal-dependent hydrolases"/>
    <property type="match status" value="1"/>
</dbReference>
<protein>
    <submittedName>
        <fullName evidence="7">Adenosine deaminase</fullName>
        <ecNumber evidence="7">3.5.4.4</ecNumber>
    </submittedName>
</protein>
<dbReference type="Proteomes" id="UP000253303">
    <property type="component" value="Unassembled WGS sequence"/>
</dbReference>
<gene>
    <name evidence="7" type="primary">add</name>
    <name evidence="7" type="ORF">DP939_24445</name>
</gene>
<keyword evidence="4 7" id="KW-0378">Hydrolase</keyword>
<dbReference type="SUPFAM" id="SSF51556">
    <property type="entry name" value="Metallo-dependent hydrolases"/>
    <property type="match status" value="1"/>
</dbReference>
<keyword evidence="3" id="KW-0479">Metal-binding</keyword>
<dbReference type="EC" id="3.5.4.4" evidence="7"/>
<evidence type="ECO:0000256" key="4">
    <source>
        <dbReference type="ARBA" id="ARBA00022801"/>
    </source>
</evidence>
<dbReference type="Pfam" id="PF00962">
    <property type="entry name" value="A_deaminase"/>
    <property type="match status" value="1"/>
</dbReference>
<sequence>MRDLAALPKAHLHVHLESTVRWDTLAQMAAANGMPVPERGEEPPVFDGFRPFADRNALVRECLRTPADFRRIAREFCADEAASGTRYAEVTFTAASHGERLGDLRMPLLAVLEGLAEGRAEHGVECRVILDHSRRRSLERAWRTLELAVAHASDWVAGIGMAGDESYPLAPFADVFAAAKDAGLWISHHAGEMNGADSVREAIGAGRTDRLGHGIRVLDDPGLVAEVRERGIALEVCPSSNIALGLVSSWDAHPLPRLRDAGLPVTVNTDIPVIIGVTLAEEYARVRDAFGYGDDVLAELARTSVAASFADAATKRRLDKEIDAWLAAG</sequence>
<accession>A0A366LVE3</accession>
<name>A0A366LVE3_9ACTN</name>
<dbReference type="PANTHER" id="PTHR43114">
    <property type="entry name" value="ADENINE DEAMINASE"/>
    <property type="match status" value="1"/>
</dbReference>
<keyword evidence="5" id="KW-0862">Zinc</keyword>
<evidence type="ECO:0000259" key="6">
    <source>
        <dbReference type="Pfam" id="PF00962"/>
    </source>
</evidence>
<comment type="cofactor">
    <cofactor evidence="1">
        <name>Zn(2+)</name>
        <dbReference type="ChEBI" id="CHEBI:29105"/>
    </cofactor>
</comment>
<reference evidence="7 8" key="1">
    <citation type="submission" date="2018-06" db="EMBL/GenBank/DDBJ databases">
        <title>Sphaerisporangium craniellae sp. nov., isolated from a marine sponge in the South China Sea.</title>
        <authorList>
            <person name="Li L."/>
        </authorList>
    </citation>
    <scope>NUCLEOTIDE SEQUENCE [LARGE SCALE GENOMIC DNA]</scope>
    <source>
        <strain evidence="7 8">LHW63015</strain>
    </source>
</reference>
<dbReference type="RefSeq" id="WP_113983088.1">
    <property type="nucleotide sequence ID" value="NZ_QMEY01000011.1"/>
</dbReference>
<dbReference type="InterPro" id="IPR032466">
    <property type="entry name" value="Metal_Hydrolase"/>
</dbReference>
<evidence type="ECO:0000256" key="1">
    <source>
        <dbReference type="ARBA" id="ARBA00001947"/>
    </source>
</evidence>
<dbReference type="GO" id="GO:0046872">
    <property type="term" value="F:metal ion binding"/>
    <property type="evidence" value="ECO:0007669"/>
    <property type="project" value="UniProtKB-KW"/>
</dbReference>
<evidence type="ECO:0000256" key="2">
    <source>
        <dbReference type="ARBA" id="ARBA00006676"/>
    </source>
</evidence>
<dbReference type="NCBIfam" id="TIGR01430">
    <property type="entry name" value="aden_deam"/>
    <property type="match status" value="1"/>
</dbReference>
<dbReference type="PANTHER" id="PTHR43114:SF6">
    <property type="entry name" value="ADENINE DEAMINASE"/>
    <property type="match status" value="1"/>
</dbReference>
<dbReference type="OrthoDB" id="105475at2"/>
<dbReference type="AlphaFoldDB" id="A0A366LVE3"/>
<organism evidence="7 8">
    <name type="scientific">Spongiactinospora rosea</name>
    <dbReference type="NCBI Taxonomy" id="2248750"/>
    <lineage>
        <taxon>Bacteria</taxon>
        <taxon>Bacillati</taxon>
        <taxon>Actinomycetota</taxon>
        <taxon>Actinomycetes</taxon>
        <taxon>Streptosporangiales</taxon>
        <taxon>Streptosporangiaceae</taxon>
        <taxon>Spongiactinospora</taxon>
    </lineage>
</organism>
<dbReference type="EMBL" id="QMEY01000011">
    <property type="protein sequence ID" value="RBQ17523.1"/>
    <property type="molecule type" value="Genomic_DNA"/>
</dbReference>
<evidence type="ECO:0000313" key="8">
    <source>
        <dbReference type="Proteomes" id="UP000253303"/>
    </source>
</evidence>
<feature type="domain" description="Adenosine deaminase" evidence="6">
    <location>
        <begin position="8"/>
        <end position="325"/>
    </location>
</feature>
<dbReference type="InterPro" id="IPR001365">
    <property type="entry name" value="A_deaminase_dom"/>
</dbReference>
<dbReference type="GO" id="GO:0016814">
    <property type="term" value="F:hydrolase activity, acting on carbon-nitrogen (but not peptide) bonds, in cyclic amidines"/>
    <property type="evidence" value="ECO:0007669"/>
    <property type="project" value="UniProtKB-ARBA"/>
</dbReference>
<evidence type="ECO:0000256" key="3">
    <source>
        <dbReference type="ARBA" id="ARBA00022723"/>
    </source>
</evidence>
<keyword evidence="8" id="KW-1185">Reference proteome</keyword>
<dbReference type="InterPro" id="IPR006330">
    <property type="entry name" value="Ado/ade_deaminase"/>
</dbReference>
<evidence type="ECO:0000256" key="5">
    <source>
        <dbReference type="ARBA" id="ARBA00022833"/>
    </source>
</evidence>
<comment type="similarity">
    <text evidence="2">Belongs to the metallo-dependent hydrolases superfamily. Adenosine and AMP deaminases family.</text>
</comment>
<comment type="caution">
    <text evidence="7">The sequence shown here is derived from an EMBL/GenBank/DDBJ whole genome shotgun (WGS) entry which is preliminary data.</text>
</comment>
<evidence type="ECO:0000313" key="7">
    <source>
        <dbReference type="EMBL" id="RBQ17523.1"/>
    </source>
</evidence>
<proteinExistence type="inferred from homology"/>